<sequence length="61" mass="6282">MAEMPAVLASRTSRTTFFALCLIPEASASGSYSPTADSFASSSTAFAIGHWALGVGEEARP</sequence>
<geneLocation type="plasmid" evidence="2">
    <name>pnfsy08</name>
</geneLocation>
<accession>A0A2K8TB30</accession>
<keyword evidence="2" id="KW-1185">Reference proteome</keyword>
<evidence type="ECO:0000313" key="2">
    <source>
        <dbReference type="Proteomes" id="UP000232003"/>
    </source>
</evidence>
<keyword evidence="1" id="KW-0614">Plasmid</keyword>
<dbReference type="AlphaFoldDB" id="A0A2K8TB30"/>
<organism evidence="1 2">
    <name type="scientific">Nostoc flagelliforme CCNUN1</name>
    <dbReference type="NCBI Taxonomy" id="2038116"/>
    <lineage>
        <taxon>Bacteria</taxon>
        <taxon>Bacillati</taxon>
        <taxon>Cyanobacteriota</taxon>
        <taxon>Cyanophyceae</taxon>
        <taxon>Nostocales</taxon>
        <taxon>Nostocaceae</taxon>
        <taxon>Nostoc</taxon>
    </lineage>
</organism>
<gene>
    <name evidence="1" type="ORF">COO91_11106</name>
</gene>
<name>A0A2K8TB30_9NOSO</name>
<protein>
    <submittedName>
        <fullName evidence="1">Uncharacterized protein</fullName>
    </submittedName>
</protein>
<reference evidence="1 2" key="1">
    <citation type="submission" date="2017-11" db="EMBL/GenBank/DDBJ databases">
        <title>Complete genome of a free-living desiccation-tolerant cyanobacterium and its photosynthetic adaptation to extreme terrestrial habitat.</title>
        <authorList>
            <person name="Shang J."/>
        </authorList>
    </citation>
    <scope>NUCLEOTIDE SEQUENCE [LARGE SCALE GENOMIC DNA]</scope>
    <source>
        <strain evidence="1 2">CCNUN1</strain>
        <plasmid evidence="2">pnfsy08</plasmid>
    </source>
</reference>
<dbReference type="KEGG" id="nfl:COO91_11106"/>
<evidence type="ECO:0000313" key="1">
    <source>
        <dbReference type="EMBL" id="AUB44859.1"/>
    </source>
</evidence>
<dbReference type="EMBL" id="CP024793">
    <property type="protein sequence ID" value="AUB44859.1"/>
    <property type="molecule type" value="Genomic_DNA"/>
</dbReference>
<dbReference type="Proteomes" id="UP000232003">
    <property type="component" value="Plasmid pNFSY08"/>
</dbReference>
<proteinExistence type="predicted"/>